<dbReference type="Proteomes" id="UP001499852">
    <property type="component" value="Unassembled WGS sequence"/>
</dbReference>
<evidence type="ECO:0000313" key="2">
    <source>
        <dbReference type="EMBL" id="GAA5134186.1"/>
    </source>
</evidence>
<keyword evidence="3" id="KW-1185">Reference proteome</keyword>
<dbReference type="EMBL" id="BAABIA010000001">
    <property type="protein sequence ID" value="GAA5134186.1"/>
    <property type="molecule type" value="Genomic_DNA"/>
</dbReference>
<dbReference type="PANTHER" id="PTHR43143:SF1">
    <property type="entry name" value="SERINE_THREONINE-PROTEIN PHOSPHATASE CPPED1"/>
    <property type="match status" value="1"/>
</dbReference>
<name>A0ABP9NV97_9BACT</name>
<comment type="caution">
    <text evidence="2">The sequence shown here is derived from an EMBL/GenBank/DDBJ whole genome shotgun (WGS) entry which is preliminary data.</text>
</comment>
<gene>
    <name evidence="2" type="ORF">GCM10023213_05470</name>
</gene>
<dbReference type="SUPFAM" id="SSF56300">
    <property type="entry name" value="Metallo-dependent phosphatases"/>
    <property type="match status" value="1"/>
</dbReference>
<reference evidence="3" key="1">
    <citation type="journal article" date="2019" name="Int. J. Syst. Evol. Microbiol.">
        <title>The Global Catalogue of Microorganisms (GCM) 10K type strain sequencing project: providing services to taxonomists for standard genome sequencing and annotation.</title>
        <authorList>
            <consortium name="The Broad Institute Genomics Platform"/>
            <consortium name="The Broad Institute Genome Sequencing Center for Infectious Disease"/>
            <person name="Wu L."/>
            <person name="Ma J."/>
        </authorList>
    </citation>
    <scope>NUCLEOTIDE SEQUENCE [LARGE SCALE GENOMIC DNA]</scope>
    <source>
        <strain evidence="3">JCM 18053</strain>
    </source>
</reference>
<evidence type="ECO:0000313" key="3">
    <source>
        <dbReference type="Proteomes" id="UP001499852"/>
    </source>
</evidence>
<accession>A0ABP9NV97</accession>
<protein>
    <recommendedName>
        <fullName evidence="1">Calcineurin-like phosphoesterase domain-containing protein</fullName>
    </recommendedName>
</protein>
<dbReference type="RefSeq" id="WP_345734844.1">
    <property type="nucleotide sequence ID" value="NZ_BAABIA010000001.1"/>
</dbReference>
<dbReference type="Gene3D" id="3.60.21.10">
    <property type="match status" value="1"/>
</dbReference>
<feature type="domain" description="Calcineurin-like phosphoesterase" evidence="1">
    <location>
        <begin position="23"/>
        <end position="235"/>
    </location>
</feature>
<dbReference type="InterPro" id="IPR051918">
    <property type="entry name" value="STPP_CPPED1"/>
</dbReference>
<dbReference type="PANTHER" id="PTHR43143">
    <property type="entry name" value="METALLOPHOSPHOESTERASE, CALCINEURIN SUPERFAMILY"/>
    <property type="match status" value="1"/>
</dbReference>
<organism evidence="2 3">
    <name type="scientific">Prosthecobacter algae</name>
    <dbReference type="NCBI Taxonomy" id="1144682"/>
    <lineage>
        <taxon>Bacteria</taxon>
        <taxon>Pseudomonadati</taxon>
        <taxon>Verrucomicrobiota</taxon>
        <taxon>Verrucomicrobiia</taxon>
        <taxon>Verrucomicrobiales</taxon>
        <taxon>Verrucomicrobiaceae</taxon>
        <taxon>Prosthecobacter</taxon>
    </lineage>
</organism>
<dbReference type="InterPro" id="IPR029052">
    <property type="entry name" value="Metallo-depent_PP-like"/>
</dbReference>
<dbReference type="InterPro" id="IPR004843">
    <property type="entry name" value="Calcineurin-like_PHP"/>
</dbReference>
<evidence type="ECO:0000259" key="1">
    <source>
        <dbReference type="Pfam" id="PF00149"/>
    </source>
</evidence>
<sequence length="292" mass="32646">MAIPVIGSPAAALAASSPTSFEFVFLTDPHIQPELGAVEGVKQCFAKVNELKPAFVVTGGDLIMDALAVGETRVHLQWDLWDEVMKTLQPQAYHTIGNHDVCGWSRKAVLKKDHADYGKKLFADRYGKGRTYRSFDHGGWHFILLDSIALGEDGGYKGWIDDDQLAWLQDDLEKVGRQTPIILVSHIPFYSVWHQVIQGPEVTLGPGALVGNVREFRKLLAGYNLRLVLSGHGHISERIQFDKVTYLQGGAVSGMWWKGPVHGNPEGFVHITCHQDGRFEDRYISYDWAPRK</sequence>
<dbReference type="Pfam" id="PF00149">
    <property type="entry name" value="Metallophos"/>
    <property type="match status" value="1"/>
</dbReference>
<proteinExistence type="predicted"/>